<comment type="caution">
    <text evidence="4">The sequence shown here is derived from an EMBL/GenBank/DDBJ whole genome shotgun (WGS) entry which is preliminary data.</text>
</comment>
<dbReference type="EMBL" id="CATOUU010000754">
    <property type="protein sequence ID" value="CAI9945923.1"/>
    <property type="molecule type" value="Genomic_DNA"/>
</dbReference>
<protein>
    <submittedName>
        <fullName evidence="4">Cathepsin L</fullName>
    </submittedName>
    <submittedName>
        <fullName evidence="5">Cathepsin_L</fullName>
    </submittedName>
</protein>
<proteinExistence type="predicted"/>
<dbReference type="Pfam" id="PF00112">
    <property type="entry name" value="Peptidase_C1"/>
    <property type="match status" value="1"/>
</dbReference>
<dbReference type="SUPFAM" id="SSF57184">
    <property type="entry name" value="Growth factor receptor domain"/>
    <property type="match status" value="1"/>
</dbReference>
<evidence type="ECO:0000313" key="4">
    <source>
        <dbReference type="EMBL" id="CAI9945923.1"/>
    </source>
</evidence>
<evidence type="ECO:0000256" key="2">
    <source>
        <dbReference type="SAM" id="Phobius"/>
    </source>
</evidence>
<dbReference type="GO" id="GO:0006508">
    <property type="term" value="P:proteolysis"/>
    <property type="evidence" value="ECO:0007669"/>
    <property type="project" value="InterPro"/>
</dbReference>
<name>A0AA86PVS2_9EUKA</name>
<evidence type="ECO:0000313" key="5">
    <source>
        <dbReference type="EMBL" id="CAL6070584.1"/>
    </source>
</evidence>
<organism evidence="4">
    <name type="scientific">Hexamita inflata</name>
    <dbReference type="NCBI Taxonomy" id="28002"/>
    <lineage>
        <taxon>Eukaryota</taxon>
        <taxon>Metamonada</taxon>
        <taxon>Diplomonadida</taxon>
        <taxon>Hexamitidae</taxon>
        <taxon>Hexamitinae</taxon>
        <taxon>Hexamita</taxon>
    </lineage>
</organism>
<evidence type="ECO:0000259" key="3">
    <source>
        <dbReference type="SMART" id="SM00645"/>
    </source>
</evidence>
<accession>A0AA86PVS2</accession>
<keyword evidence="2" id="KW-0472">Membrane</keyword>
<keyword evidence="2" id="KW-0812">Transmembrane</keyword>
<dbReference type="SMART" id="SM00645">
    <property type="entry name" value="Pept_C1"/>
    <property type="match status" value="1"/>
</dbReference>
<dbReference type="GO" id="GO:0008234">
    <property type="term" value="F:cysteine-type peptidase activity"/>
    <property type="evidence" value="ECO:0007669"/>
    <property type="project" value="InterPro"/>
</dbReference>
<dbReference type="InterPro" id="IPR000668">
    <property type="entry name" value="Peptidase_C1A_C"/>
</dbReference>
<evidence type="ECO:0000256" key="1">
    <source>
        <dbReference type="SAM" id="MobiDB-lite"/>
    </source>
</evidence>
<dbReference type="Gene3D" id="3.90.70.10">
    <property type="entry name" value="Cysteine proteinases"/>
    <property type="match status" value="1"/>
</dbReference>
<gene>
    <name evidence="4" type="ORF">HINF_LOCUS33568</name>
    <name evidence="5" type="ORF">HINF_LOCUS54601</name>
</gene>
<keyword evidence="6" id="KW-1185">Reference proteome</keyword>
<dbReference type="AlphaFoldDB" id="A0AA86PVS2"/>
<dbReference type="Proteomes" id="UP001642409">
    <property type="component" value="Unassembled WGS sequence"/>
</dbReference>
<dbReference type="InterPro" id="IPR009030">
    <property type="entry name" value="Growth_fac_rcpt_cys_sf"/>
</dbReference>
<sequence>MWILYYSLLHEQITTPISINQLFSSVNTTDPCVSQNSLPDLKLILKSVDLREANLSTAAKSQLNCSASHVFAATALLENTILRLTTKSAFWANQSTILNLSEQFLLSNQPNKFGYCEFGDFSNVINSIENLKLNTTELTENIPFKPLTNELNWTQNITLAPILTAENYLLPYKLLTVSADECPFQFVPVIRIFENQLQAFDQVAINTVKSYLSRGIAVVGGMKISGEPGNKFNYYSGGGQVLTGICDSFARNHQILFVGYGRKNGKNVWVLKNSFGAQWGDKGHFFLEIGANSFCSEQYAFTMVPVDFNMNEKLAYTGFVKNRGHQWSLDCDTYYTVIDGVMICVLTCPDSLPYVEASNQCVARCSSGYYDNTTCVDSCNLYLFNVSNGNSRQCIQACAADVPYYEPGKCVVRCSSGAYNSIFVCVESCKLFVLNASNQFSQQCLESCPSNAPFIDSKQCLPRCPYNAYISGTFVCQPSCLNYYIVNKTDYSHECVNKCDLFIDGKECVNNCTNVSTNQVCTDKCVLPTIYQNNLSCVDKCEYYQGEKCVYSCNRYIVNNSMKICVDECNWQEKSYDGECKHVKSPLALAVTLPIIFFLLILAGVIVFIMYKKQGSTKSTLALPKQQSKKPSTKPMKTASPKIDKKKKKKSANVQTIPVTPKIQAAQSLPQETTQSIVYSGISFM</sequence>
<reference evidence="5 6" key="2">
    <citation type="submission" date="2024-07" db="EMBL/GenBank/DDBJ databases">
        <authorList>
            <person name="Akdeniz Z."/>
        </authorList>
    </citation>
    <scope>NUCLEOTIDE SEQUENCE [LARGE SCALE GENOMIC DNA]</scope>
</reference>
<reference evidence="4" key="1">
    <citation type="submission" date="2023-06" db="EMBL/GenBank/DDBJ databases">
        <authorList>
            <person name="Kurt Z."/>
        </authorList>
    </citation>
    <scope>NUCLEOTIDE SEQUENCE</scope>
</reference>
<feature type="region of interest" description="Disordered" evidence="1">
    <location>
        <begin position="622"/>
        <end position="655"/>
    </location>
</feature>
<feature type="transmembrane region" description="Helical" evidence="2">
    <location>
        <begin position="587"/>
        <end position="611"/>
    </location>
</feature>
<dbReference type="SUPFAM" id="SSF54001">
    <property type="entry name" value="Cysteine proteinases"/>
    <property type="match status" value="1"/>
</dbReference>
<dbReference type="InterPro" id="IPR038765">
    <property type="entry name" value="Papain-like_cys_pep_sf"/>
</dbReference>
<keyword evidence="2" id="KW-1133">Transmembrane helix</keyword>
<feature type="domain" description="Peptidase C1A papain C-terminal" evidence="3">
    <location>
        <begin position="44"/>
        <end position="304"/>
    </location>
</feature>
<evidence type="ECO:0000313" key="6">
    <source>
        <dbReference type="Proteomes" id="UP001642409"/>
    </source>
</evidence>
<dbReference type="EMBL" id="CAXDID020000284">
    <property type="protein sequence ID" value="CAL6070584.1"/>
    <property type="molecule type" value="Genomic_DNA"/>
</dbReference>